<dbReference type="Gene3D" id="2.60.120.330">
    <property type="entry name" value="B-lactam Antibiotic, Isopenicillin N Synthase, Chain"/>
    <property type="match status" value="1"/>
</dbReference>
<dbReference type="PROSITE" id="PS51471">
    <property type="entry name" value="FE2OG_OXY"/>
    <property type="match status" value="1"/>
</dbReference>
<dbReference type="SUPFAM" id="SSF51197">
    <property type="entry name" value="Clavaminate synthase-like"/>
    <property type="match status" value="1"/>
</dbReference>
<dbReference type="AlphaFoldDB" id="A0A8X8XDX5"/>
<dbReference type="Proteomes" id="UP000298416">
    <property type="component" value="Unassembled WGS sequence"/>
</dbReference>
<reference evidence="5" key="2">
    <citation type="submission" date="2020-08" db="EMBL/GenBank/DDBJ databases">
        <title>Plant Genome Project.</title>
        <authorList>
            <person name="Zhang R.-G."/>
        </authorList>
    </citation>
    <scope>NUCLEOTIDE SEQUENCE</scope>
    <source>
        <strain evidence="5">Huo1</strain>
        <tissue evidence="5">Leaf</tissue>
    </source>
</reference>
<dbReference type="GO" id="GO:0016491">
    <property type="term" value="F:oxidoreductase activity"/>
    <property type="evidence" value="ECO:0007669"/>
    <property type="project" value="UniProtKB-KW"/>
</dbReference>
<organism evidence="5">
    <name type="scientific">Salvia splendens</name>
    <name type="common">Scarlet sage</name>
    <dbReference type="NCBI Taxonomy" id="180675"/>
    <lineage>
        <taxon>Eukaryota</taxon>
        <taxon>Viridiplantae</taxon>
        <taxon>Streptophyta</taxon>
        <taxon>Embryophyta</taxon>
        <taxon>Tracheophyta</taxon>
        <taxon>Spermatophyta</taxon>
        <taxon>Magnoliopsida</taxon>
        <taxon>eudicotyledons</taxon>
        <taxon>Gunneridae</taxon>
        <taxon>Pentapetalae</taxon>
        <taxon>asterids</taxon>
        <taxon>lamiids</taxon>
        <taxon>Lamiales</taxon>
        <taxon>Lamiaceae</taxon>
        <taxon>Nepetoideae</taxon>
        <taxon>Mentheae</taxon>
        <taxon>Salviinae</taxon>
        <taxon>Salvia</taxon>
        <taxon>Salvia subgen. Calosphace</taxon>
        <taxon>core Calosphace</taxon>
    </lineage>
</organism>
<protein>
    <recommendedName>
        <fullName evidence="4">Fe2OG dioxygenase domain-containing protein</fullName>
    </recommendedName>
</protein>
<sequence>MLADWFPPVMLSSTLLSPHGVASRRVQLQLIRYYAKHGYSGDPSVASIQQVEWSDRLRLLVAPDDGRKLKYWPQNPEPFRKITTMSAQFNYYPPCSKPDQVIGLRPHTDGTVLTLLLQDSQVRGLQLLHDNKWLSVPIMPQALLVLAGDLLELMSNGIFKSPMHRVVINSEAERNSVAMFFSPDVAEEIEPLDQLVDEDRPKMFKKVTNYAGTFYNYHHQGKRAIDALRL</sequence>
<dbReference type="InterPro" id="IPR050295">
    <property type="entry name" value="Plant_2OG-oxidoreductases"/>
</dbReference>
<dbReference type="GO" id="GO:0046872">
    <property type="term" value="F:metal ion binding"/>
    <property type="evidence" value="ECO:0007669"/>
    <property type="project" value="UniProtKB-KW"/>
</dbReference>
<comment type="similarity">
    <text evidence="3">Belongs to the iron/ascorbate-dependent oxidoreductase family.</text>
</comment>
<evidence type="ECO:0000313" key="6">
    <source>
        <dbReference type="Proteomes" id="UP000298416"/>
    </source>
</evidence>
<dbReference type="InterPro" id="IPR027443">
    <property type="entry name" value="IPNS-like_sf"/>
</dbReference>
<feature type="domain" description="Fe2OG dioxygenase" evidence="4">
    <location>
        <begin position="83"/>
        <end position="183"/>
    </location>
</feature>
<keyword evidence="1 3" id="KW-0479">Metal-binding</keyword>
<evidence type="ECO:0000256" key="1">
    <source>
        <dbReference type="ARBA" id="ARBA00022723"/>
    </source>
</evidence>
<dbReference type="Pfam" id="PF03171">
    <property type="entry name" value="2OG-FeII_Oxy"/>
    <property type="match status" value="1"/>
</dbReference>
<reference evidence="5" key="1">
    <citation type="submission" date="2018-01" db="EMBL/GenBank/DDBJ databases">
        <authorList>
            <person name="Mao J.F."/>
        </authorList>
    </citation>
    <scope>NUCLEOTIDE SEQUENCE</scope>
    <source>
        <strain evidence="5">Huo1</strain>
        <tissue evidence="5">Leaf</tissue>
    </source>
</reference>
<keyword evidence="3" id="KW-0560">Oxidoreductase</keyword>
<evidence type="ECO:0000313" key="5">
    <source>
        <dbReference type="EMBL" id="KAG6410450.1"/>
    </source>
</evidence>
<proteinExistence type="inferred from homology"/>
<evidence type="ECO:0000256" key="2">
    <source>
        <dbReference type="ARBA" id="ARBA00023004"/>
    </source>
</evidence>
<keyword evidence="6" id="KW-1185">Reference proteome</keyword>
<dbReference type="InterPro" id="IPR044861">
    <property type="entry name" value="IPNS-like_FE2OG_OXY"/>
</dbReference>
<dbReference type="EMBL" id="PNBA02000010">
    <property type="protein sequence ID" value="KAG6410450.1"/>
    <property type="molecule type" value="Genomic_DNA"/>
</dbReference>
<dbReference type="PANTHER" id="PTHR47991">
    <property type="entry name" value="OXOGLUTARATE/IRON-DEPENDENT DIOXYGENASE"/>
    <property type="match status" value="1"/>
</dbReference>
<keyword evidence="2 3" id="KW-0408">Iron</keyword>
<evidence type="ECO:0000259" key="4">
    <source>
        <dbReference type="PROSITE" id="PS51471"/>
    </source>
</evidence>
<comment type="caution">
    <text evidence="5">The sequence shown here is derived from an EMBL/GenBank/DDBJ whole genome shotgun (WGS) entry which is preliminary data.</text>
</comment>
<accession>A0A8X8XDX5</accession>
<name>A0A8X8XDX5_SALSN</name>
<gene>
    <name evidence="5" type="ORF">SASPL_128510</name>
</gene>
<dbReference type="InterPro" id="IPR005123">
    <property type="entry name" value="Oxoglu/Fe-dep_dioxygenase_dom"/>
</dbReference>
<evidence type="ECO:0000256" key="3">
    <source>
        <dbReference type="RuleBase" id="RU003682"/>
    </source>
</evidence>